<evidence type="ECO:0000256" key="1">
    <source>
        <dbReference type="ARBA" id="ARBA00004651"/>
    </source>
</evidence>
<evidence type="ECO:0000256" key="2">
    <source>
        <dbReference type="ARBA" id="ARBA00022448"/>
    </source>
</evidence>
<dbReference type="PROSITE" id="PS50928">
    <property type="entry name" value="ABC_TM1"/>
    <property type="match status" value="1"/>
</dbReference>
<accession>A0A495JM39</accession>
<evidence type="ECO:0000256" key="4">
    <source>
        <dbReference type="ARBA" id="ARBA00022692"/>
    </source>
</evidence>
<dbReference type="AlphaFoldDB" id="A0A495JM39"/>
<dbReference type="Gene3D" id="1.10.3720.10">
    <property type="entry name" value="MetI-like"/>
    <property type="match status" value="1"/>
</dbReference>
<dbReference type="GO" id="GO:0005886">
    <property type="term" value="C:plasma membrane"/>
    <property type="evidence" value="ECO:0007669"/>
    <property type="project" value="UniProtKB-SubCell"/>
</dbReference>
<dbReference type="CDD" id="cd06261">
    <property type="entry name" value="TM_PBP2"/>
    <property type="match status" value="1"/>
</dbReference>
<dbReference type="InterPro" id="IPR000515">
    <property type="entry name" value="MetI-like"/>
</dbReference>
<keyword evidence="2 7" id="KW-0813">Transport</keyword>
<dbReference type="GO" id="GO:0055085">
    <property type="term" value="P:transmembrane transport"/>
    <property type="evidence" value="ECO:0007669"/>
    <property type="project" value="InterPro"/>
</dbReference>
<dbReference type="PANTHER" id="PTHR30151:SF0">
    <property type="entry name" value="ABC TRANSPORTER PERMEASE PROTEIN MJ0413-RELATED"/>
    <property type="match status" value="1"/>
</dbReference>
<protein>
    <submittedName>
        <fullName evidence="9">NitT/TauT family transport system permease protein</fullName>
    </submittedName>
</protein>
<keyword evidence="4 7" id="KW-0812">Transmembrane</keyword>
<keyword evidence="3" id="KW-1003">Cell membrane</keyword>
<feature type="transmembrane region" description="Helical" evidence="7">
    <location>
        <begin position="67"/>
        <end position="86"/>
    </location>
</feature>
<keyword evidence="5 7" id="KW-1133">Transmembrane helix</keyword>
<dbReference type="RefSeq" id="WP_121158449.1">
    <property type="nucleotide sequence ID" value="NZ_RBKT01000001.1"/>
</dbReference>
<evidence type="ECO:0000256" key="5">
    <source>
        <dbReference type="ARBA" id="ARBA00022989"/>
    </source>
</evidence>
<keyword evidence="10" id="KW-1185">Reference proteome</keyword>
<gene>
    <name evidence="9" type="ORF">BDK92_4488</name>
</gene>
<feature type="transmembrane region" description="Helical" evidence="7">
    <location>
        <begin position="98"/>
        <end position="119"/>
    </location>
</feature>
<dbReference type="PANTHER" id="PTHR30151">
    <property type="entry name" value="ALKANE SULFONATE ABC TRANSPORTER-RELATED, MEMBRANE SUBUNIT"/>
    <property type="match status" value="1"/>
</dbReference>
<feature type="transmembrane region" description="Helical" evidence="7">
    <location>
        <begin position="220"/>
        <end position="242"/>
    </location>
</feature>
<evidence type="ECO:0000256" key="7">
    <source>
        <dbReference type="RuleBase" id="RU363032"/>
    </source>
</evidence>
<name>A0A495JM39_9ACTN</name>
<dbReference type="OrthoDB" id="7274389at2"/>
<dbReference type="Pfam" id="PF00528">
    <property type="entry name" value="BPD_transp_1"/>
    <property type="match status" value="1"/>
</dbReference>
<dbReference type="EMBL" id="RBKT01000001">
    <property type="protein sequence ID" value="RKR90120.1"/>
    <property type="molecule type" value="Genomic_DNA"/>
</dbReference>
<keyword evidence="6 7" id="KW-0472">Membrane</keyword>
<organism evidence="9 10">
    <name type="scientific">Micromonospora pisi</name>
    <dbReference type="NCBI Taxonomy" id="589240"/>
    <lineage>
        <taxon>Bacteria</taxon>
        <taxon>Bacillati</taxon>
        <taxon>Actinomycetota</taxon>
        <taxon>Actinomycetes</taxon>
        <taxon>Micromonosporales</taxon>
        <taxon>Micromonosporaceae</taxon>
        <taxon>Micromonospora</taxon>
    </lineage>
</organism>
<dbReference type="InterPro" id="IPR035906">
    <property type="entry name" value="MetI-like_sf"/>
</dbReference>
<evidence type="ECO:0000313" key="9">
    <source>
        <dbReference type="EMBL" id="RKR90120.1"/>
    </source>
</evidence>
<comment type="similarity">
    <text evidence="7">Belongs to the binding-protein-dependent transport system permease family.</text>
</comment>
<feature type="transmembrane region" description="Helical" evidence="7">
    <location>
        <begin position="125"/>
        <end position="152"/>
    </location>
</feature>
<feature type="transmembrane region" description="Helical" evidence="7">
    <location>
        <begin position="173"/>
        <end position="196"/>
    </location>
</feature>
<dbReference type="SUPFAM" id="SSF161098">
    <property type="entry name" value="MetI-like"/>
    <property type="match status" value="1"/>
</dbReference>
<reference evidence="9 10" key="1">
    <citation type="submission" date="2018-10" db="EMBL/GenBank/DDBJ databases">
        <title>Sequencing the genomes of 1000 actinobacteria strains.</title>
        <authorList>
            <person name="Klenk H.-P."/>
        </authorList>
    </citation>
    <scope>NUCLEOTIDE SEQUENCE [LARGE SCALE GENOMIC DNA]</scope>
    <source>
        <strain evidence="9 10">DSM 45175</strain>
    </source>
</reference>
<evidence type="ECO:0000256" key="6">
    <source>
        <dbReference type="ARBA" id="ARBA00023136"/>
    </source>
</evidence>
<feature type="transmembrane region" description="Helical" evidence="7">
    <location>
        <begin position="12"/>
        <end position="33"/>
    </location>
</feature>
<feature type="domain" description="ABC transmembrane type-1" evidence="8">
    <location>
        <begin position="59"/>
        <end position="239"/>
    </location>
</feature>
<dbReference type="Proteomes" id="UP000277671">
    <property type="component" value="Unassembled WGS sequence"/>
</dbReference>
<sequence>MTSRGHWSALGLPLLGAAGTITVWWLVTIVFAIRPFFLPAPPDVLDAFRREPAYLLEATWVTLWETLAGFAIAAGAGLVVALLLAASPTIERATLPMIVAFNAVPKVAVGPLLVLWMGYGPRPKIALVALIAFFPVVVSTMAGLTSTPAELGELSRSLSASRWQSYAKIRVPWALPQVFVGLKLAISLAVIGAVVAEIQSPNSGLGAVIVLTGQSADTPLAFAAIGLLALLGISLFYLTAAAERLLLPWAREIASEGSP</sequence>
<evidence type="ECO:0000256" key="3">
    <source>
        <dbReference type="ARBA" id="ARBA00022475"/>
    </source>
</evidence>
<proteinExistence type="inferred from homology"/>
<comment type="subcellular location">
    <subcellularLocation>
        <location evidence="1 7">Cell membrane</location>
        <topology evidence="1 7">Multi-pass membrane protein</topology>
    </subcellularLocation>
</comment>
<comment type="caution">
    <text evidence="9">The sequence shown here is derived from an EMBL/GenBank/DDBJ whole genome shotgun (WGS) entry which is preliminary data.</text>
</comment>
<evidence type="ECO:0000259" key="8">
    <source>
        <dbReference type="PROSITE" id="PS50928"/>
    </source>
</evidence>
<evidence type="ECO:0000313" key="10">
    <source>
        <dbReference type="Proteomes" id="UP000277671"/>
    </source>
</evidence>